<dbReference type="Gene3D" id="3.40.50.1820">
    <property type="entry name" value="alpha/beta hydrolase"/>
    <property type="match status" value="1"/>
</dbReference>
<name>A0A8D2F6I4_THEGE</name>
<feature type="active site" evidence="4 5">
    <location>
        <position position="189"/>
    </location>
</feature>
<evidence type="ECO:0000313" key="8">
    <source>
        <dbReference type="Ensembl" id="ENSTGEP00000019370.1"/>
    </source>
</evidence>
<dbReference type="AlphaFoldDB" id="A0A8D2F6I4"/>
<evidence type="ECO:0000256" key="2">
    <source>
        <dbReference type="ARBA" id="ARBA00022801"/>
    </source>
</evidence>
<feature type="active site" evidence="4">
    <location>
        <position position="341"/>
    </location>
</feature>
<evidence type="ECO:0000259" key="7">
    <source>
        <dbReference type="Pfam" id="PF07859"/>
    </source>
</evidence>
<evidence type="ECO:0000256" key="5">
    <source>
        <dbReference type="PROSITE-ProRule" id="PRU10038"/>
    </source>
</evidence>
<evidence type="ECO:0000256" key="4">
    <source>
        <dbReference type="PIRSR" id="PIRSR037251-1"/>
    </source>
</evidence>
<dbReference type="Pfam" id="PF07859">
    <property type="entry name" value="Abhydrolase_3"/>
    <property type="match status" value="2"/>
</dbReference>
<proteinExistence type="inferred from homology"/>
<dbReference type="Proteomes" id="UP000694411">
    <property type="component" value="Chromosome 3"/>
</dbReference>
<protein>
    <recommendedName>
        <fullName evidence="7">Alpha/beta hydrolase fold-3 domain-containing protein</fullName>
    </recommendedName>
</protein>
<sequence>MGCRTLFFALSCILFAYYISAPIPENVEETWKVGTINALVKMVSFTATLFENIGLMKYEEVLSTFVKLDVTKPISDEHITVTDTTFSGVPVRLYLPKRKSERQRPAVIYLHGGAFIIGSCKNSAYDLLNRETANKLDAVVLGVDFRLSPQYYFPAPIEDVLSVVKFFLQDKILERYRVDPMRICIAGDSCGATLTATVTQLLKNDPVFKNKIKAQALIYPALQVLDSLVPSQQENEHGPLLTRDMAIKMACLYLTRDEALPQAMRKNQHMPQESRHLLKFVNWSNFLPDKYKKNYIYMKPVLGRLNLSYPALLDSRLSPLLVNDSQLQKCPLTYIVTCQYDILRDDGLMYVTRLQNVGVNVVHDHLEDGFHGALSFMSSPFYLQLGIRIKDKYISWLEENL</sequence>
<feature type="signal peptide" evidence="6">
    <location>
        <begin position="1"/>
        <end position="21"/>
    </location>
</feature>
<evidence type="ECO:0000256" key="3">
    <source>
        <dbReference type="ARBA" id="ARBA00023157"/>
    </source>
</evidence>
<accession>A0A8D2F6I4</accession>
<keyword evidence="9" id="KW-1185">Reference proteome</keyword>
<feature type="domain" description="Alpha/beta hydrolase fold-3" evidence="7">
    <location>
        <begin position="312"/>
        <end position="373"/>
    </location>
</feature>
<dbReference type="InterPro" id="IPR050300">
    <property type="entry name" value="GDXG_lipolytic_enzyme"/>
</dbReference>
<dbReference type="InterPro" id="IPR017157">
    <property type="entry name" value="Arylacetamide_deacetylase"/>
</dbReference>
<feature type="chain" id="PRO_5034735811" description="Alpha/beta hydrolase fold-3 domain-containing protein" evidence="6">
    <location>
        <begin position="22"/>
        <end position="401"/>
    </location>
</feature>
<dbReference type="SUPFAM" id="SSF53474">
    <property type="entry name" value="alpha/beta-Hydrolases"/>
    <property type="match status" value="1"/>
</dbReference>
<evidence type="ECO:0000256" key="1">
    <source>
        <dbReference type="ARBA" id="ARBA00010515"/>
    </source>
</evidence>
<keyword evidence="2" id="KW-0378">Hydrolase</keyword>
<keyword evidence="3" id="KW-1015">Disulfide bond</keyword>
<reference evidence="8" key="3">
    <citation type="submission" date="2025-09" db="UniProtKB">
        <authorList>
            <consortium name="Ensembl"/>
        </authorList>
    </citation>
    <scope>IDENTIFICATION</scope>
</reference>
<dbReference type="PIRSF" id="PIRSF037251">
    <property type="entry name" value="Arylacetamide_deacetylase"/>
    <property type="match status" value="1"/>
</dbReference>
<feature type="domain" description="Alpha/beta hydrolase fold-3" evidence="7">
    <location>
        <begin position="107"/>
        <end position="258"/>
    </location>
</feature>
<dbReference type="PANTHER" id="PTHR48081">
    <property type="entry name" value="AB HYDROLASE SUPERFAMILY PROTEIN C4A8.06C"/>
    <property type="match status" value="1"/>
</dbReference>
<dbReference type="PROSITE" id="PS01174">
    <property type="entry name" value="LIPASE_GDXG_SER"/>
    <property type="match status" value="1"/>
</dbReference>
<keyword evidence="6" id="KW-0732">Signal</keyword>
<dbReference type="PANTHER" id="PTHR48081:SF28">
    <property type="entry name" value="ALPHA_BETA HYDROLASE FOLD-3 DOMAIN-CONTAINING PROTEIN"/>
    <property type="match status" value="1"/>
</dbReference>
<dbReference type="GO" id="GO:0052689">
    <property type="term" value="F:carboxylic ester hydrolase activity"/>
    <property type="evidence" value="ECO:0007669"/>
    <property type="project" value="InterPro"/>
</dbReference>
<dbReference type="InterPro" id="IPR029058">
    <property type="entry name" value="AB_hydrolase_fold"/>
</dbReference>
<dbReference type="GO" id="GO:0016020">
    <property type="term" value="C:membrane"/>
    <property type="evidence" value="ECO:0007669"/>
    <property type="project" value="InterPro"/>
</dbReference>
<reference evidence="8" key="2">
    <citation type="submission" date="2025-08" db="UniProtKB">
        <authorList>
            <consortium name="Ensembl"/>
        </authorList>
    </citation>
    <scope>IDENTIFICATION</scope>
</reference>
<dbReference type="Ensembl" id="ENSTGET00000023054.1">
    <property type="protein sequence ID" value="ENSTGEP00000019370.1"/>
    <property type="gene ID" value="ENSTGEG00000015586.1"/>
</dbReference>
<evidence type="ECO:0000313" key="9">
    <source>
        <dbReference type="Proteomes" id="UP000694411"/>
    </source>
</evidence>
<feature type="active site" evidence="4">
    <location>
        <position position="371"/>
    </location>
</feature>
<evidence type="ECO:0000256" key="6">
    <source>
        <dbReference type="SAM" id="SignalP"/>
    </source>
</evidence>
<organism evidence="8 9">
    <name type="scientific">Theropithecus gelada</name>
    <name type="common">Gelada baboon</name>
    <dbReference type="NCBI Taxonomy" id="9565"/>
    <lineage>
        <taxon>Eukaryota</taxon>
        <taxon>Metazoa</taxon>
        <taxon>Chordata</taxon>
        <taxon>Craniata</taxon>
        <taxon>Vertebrata</taxon>
        <taxon>Euteleostomi</taxon>
        <taxon>Mammalia</taxon>
        <taxon>Eutheria</taxon>
        <taxon>Euarchontoglires</taxon>
        <taxon>Primates</taxon>
        <taxon>Haplorrhini</taxon>
        <taxon>Catarrhini</taxon>
        <taxon>Cercopithecidae</taxon>
        <taxon>Cercopithecinae</taxon>
        <taxon>Theropithecus</taxon>
    </lineage>
</organism>
<dbReference type="InterPro" id="IPR013094">
    <property type="entry name" value="AB_hydrolase_3"/>
</dbReference>
<reference evidence="8" key="1">
    <citation type="submission" date="2018-05" db="EMBL/GenBank/DDBJ databases">
        <title>Whole genome of Theropithecus gelada.</title>
        <authorList>
            <person name="Chiou K.L."/>
            <person name="Snyder-Mackler N."/>
        </authorList>
    </citation>
    <scope>NUCLEOTIDE SEQUENCE [LARGE SCALE GENOMIC DNA]</scope>
</reference>
<dbReference type="InterPro" id="IPR033140">
    <property type="entry name" value="Lipase_GDXG_put_SER_AS"/>
</dbReference>
<comment type="similarity">
    <text evidence="1">Belongs to the 'GDXG' lipolytic enzyme family.</text>
</comment>